<sequence length="120" mass="14513">MEKKYDKKEYIFWLLSSIFLMIGLIFLYIPSHSIQNYSFPFLIIGLLLVFFIKDKNAPKKPVAKKFYQKKIFWAWIFIPLIVVIFIYSIILKEESPYNFMMIILVADMIIVNYFGTKYKW</sequence>
<organism evidence="2 3">
    <name type="scientific">Lactococcus lactis subsp. cremoris</name>
    <name type="common">Streptococcus cremoris</name>
    <dbReference type="NCBI Taxonomy" id="1359"/>
    <lineage>
        <taxon>Bacteria</taxon>
        <taxon>Bacillati</taxon>
        <taxon>Bacillota</taxon>
        <taxon>Bacilli</taxon>
        <taxon>Lactobacillales</taxon>
        <taxon>Streptococcaceae</taxon>
        <taxon>Lactococcus</taxon>
    </lineage>
</organism>
<evidence type="ECO:0000313" key="3">
    <source>
        <dbReference type="Proteomes" id="UP001254658"/>
    </source>
</evidence>
<feature type="transmembrane region" description="Helical" evidence="1">
    <location>
        <begin position="12"/>
        <end position="29"/>
    </location>
</feature>
<accession>A0AAX4AJG9</accession>
<feature type="transmembrane region" description="Helical" evidence="1">
    <location>
        <begin position="97"/>
        <end position="115"/>
    </location>
</feature>
<dbReference type="RefSeq" id="WP_043736967.1">
    <property type="nucleotide sequence ID" value="NZ_CP070856.1"/>
</dbReference>
<protein>
    <submittedName>
        <fullName evidence="2">Uncharacterized protein</fullName>
    </submittedName>
</protein>
<dbReference type="Proteomes" id="UP001254658">
    <property type="component" value="Chromosome"/>
</dbReference>
<proteinExistence type="predicted"/>
<keyword evidence="1" id="KW-1133">Transmembrane helix</keyword>
<keyword evidence="1" id="KW-0812">Transmembrane</keyword>
<keyword evidence="1" id="KW-0472">Membrane</keyword>
<gene>
    <name evidence="2" type="ORF">RF668_03030</name>
</gene>
<evidence type="ECO:0000256" key="1">
    <source>
        <dbReference type="SAM" id="Phobius"/>
    </source>
</evidence>
<reference evidence="2" key="2">
    <citation type="submission" date="2023-09" db="EMBL/GenBank/DDBJ databases">
        <authorList>
            <person name="Kim T.W."/>
        </authorList>
    </citation>
    <scope>NUCLEOTIDE SEQUENCE</scope>
    <source>
        <strain evidence="2">KCKM 0438</strain>
    </source>
</reference>
<dbReference type="EMBL" id="CP133787">
    <property type="protein sequence ID" value="WMX71284.1"/>
    <property type="molecule type" value="Genomic_DNA"/>
</dbReference>
<dbReference type="AlphaFoldDB" id="A0AAX4AJG9"/>
<evidence type="ECO:0000313" key="2">
    <source>
        <dbReference type="EMBL" id="WMX71284.1"/>
    </source>
</evidence>
<feature type="transmembrane region" description="Helical" evidence="1">
    <location>
        <begin position="35"/>
        <end position="52"/>
    </location>
</feature>
<reference evidence="2" key="1">
    <citation type="journal article" date="2022" name="Microbiol. Spectr.">
        <title>Optimizing Conditions in the Acid Tolerance Test for Potential Probiotics Using Response Surface Methodology.</title>
        <authorList>
            <person name="Ko H.I."/>
            <person name="Jeong C.H."/>
            <person name="Hong S.W."/>
            <person name="Eun J.B."/>
            <person name="Kim T.W."/>
        </authorList>
    </citation>
    <scope>NUCLEOTIDE SEQUENCE</scope>
    <source>
        <strain evidence="2">KCKM 0438</strain>
    </source>
</reference>
<feature type="transmembrane region" description="Helical" evidence="1">
    <location>
        <begin position="72"/>
        <end position="91"/>
    </location>
</feature>
<name>A0AAX4AJG9_LACLC</name>